<dbReference type="InterPro" id="IPR008925">
    <property type="entry name" value="aa_tRNA-synth_I_cd-bd_sf"/>
</dbReference>
<dbReference type="Gene3D" id="1.10.8.70">
    <property type="entry name" value="Glutamate-tRNA synthetase, class I, anticodon-binding domain 1"/>
    <property type="match status" value="1"/>
</dbReference>
<dbReference type="PRINTS" id="PR00987">
    <property type="entry name" value="TRNASYNTHGLU"/>
</dbReference>
<protein>
    <recommendedName>
        <fullName evidence="8">Glutamate--tRNA ligase</fullName>
        <ecNumber evidence="8">6.1.1.17</ecNumber>
    </recommendedName>
    <alternativeName>
        <fullName evidence="8">Glutamyl-tRNA synthetase</fullName>
        <shortName evidence="8">GluRS</shortName>
    </alternativeName>
</protein>
<feature type="binding site" evidence="8">
    <location>
        <position position="268"/>
    </location>
    <ligand>
        <name>ATP</name>
        <dbReference type="ChEBI" id="CHEBI:30616"/>
    </ligand>
</feature>
<reference evidence="12" key="1">
    <citation type="submission" date="2021-02" db="EMBL/GenBank/DDBJ databases">
        <title>Phycicoccus sp. MQZ13P-5T, whole genome shotgun sequence.</title>
        <authorList>
            <person name="Tuo L."/>
        </authorList>
    </citation>
    <scope>NUCLEOTIDE SEQUENCE</scope>
    <source>
        <strain evidence="12">MQZ13P-5</strain>
    </source>
</reference>
<dbReference type="PROSITE" id="PS00178">
    <property type="entry name" value="AA_TRNA_LIGASE_I"/>
    <property type="match status" value="1"/>
</dbReference>
<proteinExistence type="inferred from homology"/>
<dbReference type="InterPro" id="IPR020751">
    <property type="entry name" value="aa-tRNA-synth_I_codon-bd_sub2"/>
</dbReference>
<keyword evidence="2 8" id="KW-0963">Cytoplasm</keyword>
<dbReference type="InterPro" id="IPR020752">
    <property type="entry name" value="Glu-tRNA-synth_I_codon-bd_sub1"/>
</dbReference>
<keyword evidence="3 8" id="KW-0436">Ligase</keyword>
<evidence type="ECO:0000256" key="2">
    <source>
        <dbReference type="ARBA" id="ARBA00022490"/>
    </source>
</evidence>
<comment type="subunit">
    <text evidence="8">Monomer.</text>
</comment>
<dbReference type="InterPro" id="IPR020058">
    <property type="entry name" value="Glu/Gln-tRNA-synth_Ib_cat-dom"/>
</dbReference>
<keyword evidence="6 8" id="KW-0648">Protein biosynthesis</keyword>
<feature type="domain" description="Glutamyl/glutaminyl-tRNA synthetase class Ib catalytic" evidence="10">
    <location>
        <begin position="20"/>
        <end position="340"/>
    </location>
</feature>
<comment type="catalytic activity">
    <reaction evidence="8">
        <text>tRNA(Glu) + L-glutamate + ATP = L-glutamyl-tRNA(Glu) + AMP + diphosphate</text>
        <dbReference type="Rhea" id="RHEA:23540"/>
        <dbReference type="Rhea" id="RHEA-COMP:9663"/>
        <dbReference type="Rhea" id="RHEA-COMP:9680"/>
        <dbReference type="ChEBI" id="CHEBI:29985"/>
        <dbReference type="ChEBI" id="CHEBI:30616"/>
        <dbReference type="ChEBI" id="CHEBI:33019"/>
        <dbReference type="ChEBI" id="CHEBI:78442"/>
        <dbReference type="ChEBI" id="CHEBI:78520"/>
        <dbReference type="ChEBI" id="CHEBI:456215"/>
        <dbReference type="EC" id="6.1.1.17"/>
    </reaction>
</comment>
<dbReference type="RefSeq" id="WP_204130945.1">
    <property type="nucleotide sequence ID" value="NZ_JAFDVD010000008.1"/>
</dbReference>
<evidence type="ECO:0000259" key="11">
    <source>
        <dbReference type="Pfam" id="PF19269"/>
    </source>
</evidence>
<dbReference type="SUPFAM" id="SSF48163">
    <property type="entry name" value="An anticodon-binding domain of class I aminoacyl-tRNA synthetases"/>
    <property type="match status" value="1"/>
</dbReference>
<feature type="short sequence motif" description="'KMSKS' region" evidence="8">
    <location>
        <begin position="265"/>
        <end position="269"/>
    </location>
</feature>
<comment type="caution">
    <text evidence="12">The sequence shown here is derived from an EMBL/GenBank/DDBJ whole genome shotgun (WGS) entry which is preliminary data.</text>
</comment>
<feature type="region of interest" description="Disordered" evidence="9">
    <location>
        <begin position="1"/>
        <end position="29"/>
    </location>
</feature>
<evidence type="ECO:0000256" key="9">
    <source>
        <dbReference type="SAM" id="MobiDB-lite"/>
    </source>
</evidence>
<dbReference type="SUPFAM" id="SSF52374">
    <property type="entry name" value="Nucleotidylyl transferase"/>
    <property type="match status" value="1"/>
</dbReference>
<dbReference type="InterPro" id="IPR033910">
    <property type="entry name" value="GluRS_core"/>
</dbReference>
<keyword evidence="4 8" id="KW-0547">Nucleotide-binding</keyword>
<dbReference type="InterPro" id="IPR049940">
    <property type="entry name" value="GluQ/Sye"/>
</dbReference>
<dbReference type="Gene3D" id="1.10.10.350">
    <property type="match status" value="1"/>
</dbReference>
<dbReference type="PANTHER" id="PTHR43311:SF2">
    <property type="entry name" value="GLUTAMATE--TRNA LIGASE, MITOCHONDRIAL-RELATED"/>
    <property type="match status" value="1"/>
</dbReference>
<evidence type="ECO:0000256" key="5">
    <source>
        <dbReference type="ARBA" id="ARBA00022840"/>
    </source>
</evidence>
<dbReference type="CDD" id="cd00808">
    <property type="entry name" value="GluRS_core"/>
    <property type="match status" value="1"/>
</dbReference>
<evidence type="ECO:0000259" key="10">
    <source>
        <dbReference type="Pfam" id="PF00749"/>
    </source>
</evidence>
<dbReference type="InterPro" id="IPR014729">
    <property type="entry name" value="Rossmann-like_a/b/a_fold"/>
</dbReference>
<dbReference type="InterPro" id="IPR004527">
    <property type="entry name" value="Glu-tRNA-ligase_bac/mito"/>
</dbReference>
<dbReference type="GO" id="GO:0004818">
    <property type="term" value="F:glutamate-tRNA ligase activity"/>
    <property type="evidence" value="ECO:0007669"/>
    <property type="project" value="UniProtKB-EC"/>
</dbReference>
<gene>
    <name evidence="8" type="primary">gltX</name>
    <name evidence="12" type="ORF">JQN70_08855</name>
</gene>
<evidence type="ECO:0000256" key="6">
    <source>
        <dbReference type="ARBA" id="ARBA00022917"/>
    </source>
</evidence>
<evidence type="ECO:0000256" key="7">
    <source>
        <dbReference type="ARBA" id="ARBA00023146"/>
    </source>
</evidence>
<evidence type="ECO:0000313" key="13">
    <source>
        <dbReference type="Proteomes" id="UP001430172"/>
    </source>
</evidence>
<organism evidence="12 13">
    <name type="scientific">Phycicoccus sonneratiae</name>
    <dbReference type="NCBI Taxonomy" id="2807628"/>
    <lineage>
        <taxon>Bacteria</taxon>
        <taxon>Bacillati</taxon>
        <taxon>Actinomycetota</taxon>
        <taxon>Actinomycetes</taxon>
        <taxon>Micrococcales</taxon>
        <taxon>Intrasporangiaceae</taxon>
        <taxon>Phycicoccus</taxon>
    </lineage>
</organism>
<accession>A0ABS2CKT2</accession>
<feature type="domain" description="Aminoacyl-tRNA synthetase class I anticodon-binding" evidence="11">
    <location>
        <begin position="354"/>
        <end position="511"/>
    </location>
</feature>
<evidence type="ECO:0000256" key="8">
    <source>
        <dbReference type="HAMAP-Rule" id="MF_00022"/>
    </source>
</evidence>
<dbReference type="InterPro" id="IPR045462">
    <property type="entry name" value="aa-tRNA-synth_I_cd-bd"/>
</dbReference>
<dbReference type="NCBIfam" id="TIGR00464">
    <property type="entry name" value="gltX_bact"/>
    <property type="match status" value="1"/>
</dbReference>
<dbReference type="EC" id="6.1.1.17" evidence="8"/>
<dbReference type="Gene3D" id="3.40.50.620">
    <property type="entry name" value="HUPs"/>
    <property type="match status" value="1"/>
</dbReference>
<dbReference type="Pfam" id="PF19269">
    <property type="entry name" value="Anticodon_2"/>
    <property type="match status" value="1"/>
</dbReference>
<comment type="similarity">
    <text evidence="1 8">Belongs to the class-I aminoacyl-tRNA synthetase family. Glutamate--tRNA ligase type 1 subfamily.</text>
</comment>
<dbReference type="InterPro" id="IPR000924">
    <property type="entry name" value="Glu/Gln-tRNA-synth"/>
</dbReference>
<evidence type="ECO:0000256" key="3">
    <source>
        <dbReference type="ARBA" id="ARBA00022598"/>
    </source>
</evidence>
<dbReference type="HAMAP" id="MF_00022">
    <property type="entry name" value="Glu_tRNA_synth_type1"/>
    <property type="match status" value="1"/>
</dbReference>
<feature type="short sequence motif" description="'HIGH' region" evidence="8">
    <location>
        <begin position="26"/>
        <end position="36"/>
    </location>
</feature>
<name>A0ABS2CKT2_9MICO</name>
<dbReference type="Pfam" id="PF00749">
    <property type="entry name" value="tRNA-synt_1c"/>
    <property type="match status" value="1"/>
</dbReference>
<comment type="subcellular location">
    <subcellularLocation>
        <location evidence="8">Cytoplasm</location>
    </subcellularLocation>
</comment>
<feature type="compositionally biased region" description="Polar residues" evidence="9">
    <location>
        <begin position="1"/>
        <end position="12"/>
    </location>
</feature>
<dbReference type="InterPro" id="IPR001412">
    <property type="entry name" value="aa-tRNA-synth_I_CS"/>
</dbReference>
<keyword evidence="5 8" id="KW-0067">ATP-binding</keyword>
<evidence type="ECO:0000256" key="1">
    <source>
        <dbReference type="ARBA" id="ARBA00007894"/>
    </source>
</evidence>
<comment type="function">
    <text evidence="8">Catalyzes the attachment of glutamate to tRNA(Glu) in a two-step reaction: glutamate is first activated by ATP to form Glu-AMP and then transferred to the acceptor end of tRNA(Glu).</text>
</comment>
<comment type="caution">
    <text evidence="8">Lacks conserved residue(s) required for the propagation of feature annotation.</text>
</comment>
<keyword evidence="13" id="KW-1185">Reference proteome</keyword>
<dbReference type="PANTHER" id="PTHR43311">
    <property type="entry name" value="GLUTAMATE--TRNA LIGASE"/>
    <property type="match status" value="1"/>
</dbReference>
<sequence>MSEQTPTTSASPTGDLPGPVRLRVAPSPTGDPHVGTAYMALFNLAFARQQGGRFLLRVEDTDRARLVEGSEQQVFDTLRWLGLTWDEGPDIGGPCAPYRQSERLTTYAPYVERLLAEGHAYRCWCSTERLAAMREEQQRLKQPTGYDRLCVGKTEEERRALPGFSETPVVRMLVPDDVETGFDDLIRGRMSAPRPDDQVILKADGFPTYHLAVVVDDHEMGITHVVRGEEWVSSTPKHVLLYRWLGLEPPRFAHMPLLRNENKSKISKRKNPEARLTWFEEEGYLPEALVNFLGLLAYPPAQDAEGHDVEVFTFEEFSQRFDWADVNPVGPIFDLKKLDWLNGVHIRELALADLTSRLLPYLQRAEVLGPNPSLGELARLEQVVALIQTRMAHLTEAADLVAPFYAADDAVEVADDARAQLKDDAAATLDAALAALGDLPDEHDGVLGSEATWRAEAIEAALRTALVEGLGLKPKFAFGPLRTAVSGRRVSPPLFESMEILGKGATLTRLATLRATL</sequence>
<evidence type="ECO:0000313" key="12">
    <source>
        <dbReference type="EMBL" id="MBM6400490.1"/>
    </source>
</evidence>
<dbReference type="EMBL" id="JAFDVD010000008">
    <property type="protein sequence ID" value="MBM6400490.1"/>
    <property type="molecule type" value="Genomic_DNA"/>
</dbReference>
<keyword evidence="7 8" id="KW-0030">Aminoacyl-tRNA synthetase</keyword>
<dbReference type="Proteomes" id="UP001430172">
    <property type="component" value="Unassembled WGS sequence"/>
</dbReference>
<evidence type="ECO:0000256" key="4">
    <source>
        <dbReference type="ARBA" id="ARBA00022741"/>
    </source>
</evidence>